<reference evidence="1" key="1">
    <citation type="submission" date="2021-01" db="EMBL/GenBank/DDBJ databases">
        <authorList>
            <consortium name="Genoscope - CEA"/>
            <person name="William W."/>
        </authorList>
    </citation>
    <scope>NUCLEOTIDE SEQUENCE</scope>
</reference>
<proteinExistence type="predicted"/>
<accession>A0A8S1P6Q9</accession>
<name>A0A8S1P6Q9_PARPR</name>
<evidence type="ECO:0000313" key="1">
    <source>
        <dbReference type="EMBL" id="CAD8098514.1"/>
    </source>
</evidence>
<protein>
    <submittedName>
        <fullName evidence="1">Uncharacterized protein</fullName>
    </submittedName>
</protein>
<organism evidence="1 2">
    <name type="scientific">Paramecium primaurelia</name>
    <dbReference type="NCBI Taxonomy" id="5886"/>
    <lineage>
        <taxon>Eukaryota</taxon>
        <taxon>Sar</taxon>
        <taxon>Alveolata</taxon>
        <taxon>Ciliophora</taxon>
        <taxon>Intramacronucleata</taxon>
        <taxon>Oligohymenophorea</taxon>
        <taxon>Peniculida</taxon>
        <taxon>Parameciidae</taxon>
        <taxon>Paramecium</taxon>
    </lineage>
</organism>
<dbReference type="EMBL" id="CAJJDM010000110">
    <property type="protein sequence ID" value="CAD8098514.1"/>
    <property type="molecule type" value="Genomic_DNA"/>
</dbReference>
<dbReference type="AlphaFoldDB" id="A0A8S1P6Q9"/>
<keyword evidence="2" id="KW-1185">Reference proteome</keyword>
<sequence length="219" mass="25640">MDLKCKDQGQKIILKKKAGLKLKQAHQLPDRILTDGLVTASTNVRESRENNLLQGLISPCDDEKKNQFNFFNSNSQKQIVTAKKVDPIEQIKRIISENERLRFTINQKQKIIDTRMKQRKEIPDLILSQRNSRSLLQPHEKQNTADDYGYFLDKQSISYNNKRSMLPHIESKQSSPTNRDECAFTFANNFFIKEQKVSPKKINMMQAFPQLHLQRKFFT</sequence>
<comment type="caution">
    <text evidence="1">The sequence shown here is derived from an EMBL/GenBank/DDBJ whole genome shotgun (WGS) entry which is preliminary data.</text>
</comment>
<dbReference type="Proteomes" id="UP000688137">
    <property type="component" value="Unassembled WGS sequence"/>
</dbReference>
<dbReference type="OMA" id="THEKQNT"/>
<evidence type="ECO:0000313" key="2">
    <source>
        <dbReference type="Proteomes" id="UP000688137"/>
    </source>
</evidence>
<gene>
    <name evidence="1" type="ORF">PPRIM_AZ9-3.1.T1070079</name>
</gene>